<dbReference type="PROSITE" id="PS00893">
    <property type="entry name" value="NUDIX_BOX"/>
    <property type="match status" value="1"/>
</dbReference>
<accession>A0A191ZDT4</accession>
<evidence type="ECO:0000313" key="6">
    <source>
        <dbReference type="EMBL" id="ANJ66027.1"/>
    </source>
</evidence>
<protein>
    <recommendedName>
        <fullName evidence="3">RNA pyrophosphohydrolase</fullName>
        <ecNumber evidence="3">3.6.1.-</ecNumber>
    </recommendedName>
    <alternativeName>
        <fullName evidence="3">(Di)nucleoside polyphosphate hydrolase</fullName>
    </alternativeName>
</protein>
<evidence type="ECO:0000256" key="4">
    <source>
        <dbReference type="SAM" id="MobiDB-lite"/>
    </source>
</evidence>
<comment type="similarity">
    <text evidence="3">Belongs to the Nudix hydrolase family. RppH subfamily.</text>
</comment>
<comment type="cofactor">
    <cofactor evidence="1">
        <name>Mg(2+)</name>
        <dbReference type="ChEBI" id="CHEBI:18420"/>
    </cofactor>
</comment>
<evidence type="ECO:0000256" key="1">
    <source>
        <dbReference type="ARBA" id="ARBA00001946"/>
    </source>
</evidence>
<dbReference type="NCBIfam" id="NF001938">
    <property type="entry name" value="PRK00714.1-5"/>
    <property type="match status" value="1"/>
</dbReference>
<dbReference type="HAMAP" id="MF_00298">
    <property type="entry name" value="Nudix_RppH"/>
    <property type="match status" value="1"/>
</dbReference>
<dbReference type="RefSeq" id="WP_066097616.1">
    <property type="nucleotide sequence ID" value="NZ_CP016027.1"/>
</dbReference>
<dbReference type="GO" id="GO:0034353">
    <property type="term" value="F:mRNA 5'-diphosphatase activity"/>
    <property type="evidence" value="ECO:0007669"/>
    <property type="project" value="TreeGrafter"/>
</dbReference>
<dbReference type="PANTHER" id="PTHR23114">
    <property type="entry name" value="M7GPPPN-MRNA HYDROLASE"/>
    <property type="match status" value="1"/>
</dbReference>
<organism evidence="6 7">
    <name type="scientific">Halothiobacillus diazotrophicus</name>
    <dbReference type="NCBI Taxonomy" id="1860122"/>
    <lineage>
        <taxon>Bacteria</taxon>
        <taxon>Pseudomonadati</taxon>
        <taxon>Pseudomonadota</taxon>
        <taxon>Gammaproteobacteria</taxon>
        <taxon>Chromatiales</taxon>
        <taxon>Halothiobacillaceae</taxon>
        <taxon>Halothiobacillus</taxon>
    </lineage>
</organism>
<dbReference type="GO" id="GO:0006402">
    <property type="term" value="P:mRNA catabolic process"/>
    <property type="evidence" value="ECO:0007669"/>
    <property type="project" value="TreeGrafter"/>
</dbReference>
<dbReference type="InterPro" id="IPR015797">
    <property type="entry name" value="NUDIX_hydrolase-like_dom_sf"/>
</dbReference>
<dbReference type="STRING" id="1860122.A9404_00290"/>
<feature type="short sequence motif" description="Nudix box" evidence="3">
    <location>
        <begin position="38"/>
        <end position="59"/>
    </location>
</feature>
<sequence length="180" mass="20795">MIDRDGFRPNVGIILINQAGEVFWGKRAGHRSWQFPQGGINEDERPLTAMFRELHEETGLLPSDVEVIGWTCGWLRYRLPKNMIRRHLHPTCIGQKQKWFLLRLRSSDSAFNLNATSKPEFDGWEWRPYWSILSEVIYFKRAVYRTAMSVLAPTAGAGEPPAETDEHWDGREDKESAHVG</sequence>
<name>A0A191ZDT4_9GAMM</name>
<comment type="function">
    <text evidence="3">Accelerates the degradation of transcripts by removing pyrophosphate from the 5'-end of triphosphorylated RNA, leading to a more labile monophosphorylated state that can stimulate subsequent ribonuclease cleavage.</text>
</comment>
<reference evidence="6 7" key="1">
    <citation type="submission" date="2016-06" db="EMBL/GenBank/DDBJ databases">
        <title>Insight into the functional genes involving in sulfur oxidation in Pearl River water.</title>
        <authorList>
            <person name="Luo J."/>
            <person name="Tan X."/>
            <person name="Lin W."/>
        </authorList>
    </citation>
    <scope>NUCLEOTIDE SEQUENCE [LARGE SCALE GENOMIC DNA]</scope>
    <source>
        <strain evidence="6 7">LS2</strain>
    </source>
</reference>
<feature type="region of interest" description="Disordered" evidence="4">
    <location>
        <begin position="154"/>
        <end position="180"/>
    </location>
</feature>
<dbReference type="GO" id="GO:0005737">
    <property type="term" value="C:cytoplasm"/>
    <property type="evidence" value="ECO:0007669"/>
    <property type="project" value="TreeGrafter"/>
</dbReference>
<dbReference type="PANTHER" id="PTHR23114:SF17">
    <property type="entry name" value="M7GPPPN-MRNA HYDROLASE"/>
    <property type="match status" value="1"/>
</dbReference>
<dbReference type="Pfam" id="PF00293">
    <property type="entry name" value="NUDIX"/>
    <property type="match status" value="1"/>
</dbReference>
<proteinExistence type="inferred from homology"/>
<dbReference type="InterPro" id="IPR000086">
    <property type="entry name" value="NUDIX_hydrolase_dom"/>
</dbReference>
<dbReference type="EMBL" id="CP016027">
    <property type="protein sequence ID" value="ANJ66027.1"/>
    <property type="molecule type" value="Genomic_DNA"/>
</dbReference>
<keyword evidence="7" id="KW-1185">Reference proteome</keyword>
<dbReference type="EC" id="3.6.1.-" evidence="3"/>
<dbReference type="SUPFAM" id="SSF55811">
    <property type="entry name" value="Nudix"/>
    <property type="match status" value="1"/>
</dbReference>
<feature type="compositionally biased region" description="Basic and acidic residues" evidence="4">
    <location>
        <begin position="164"/>
        <end position="180"/>
    </location>
</feature>
<evidence type="ECO:0000256" key="2">
    <source>
        <dbReference type="ARBA" id="ARBA00022801"/>
    </source>
</evidence>
<dbReference type="InterPro" id="IPR020084">
    <property type="entry name" value="NUDIX_hydrolase_CS"/>
</dbReference>
<dbReference type="CDD" id="cd03671">
    <property type="entry name" value="NUDIX_Ap4A_hydrolase_plant_like"/>
    <property type="match status" value="1"/>
</dbReference>
<gene>
    <name evidence="3" type="primary">rppH</name>
    <name evidence="3" type="synonym">nudH</name>
    <name evidence="6" type="ORF">A9404_00290</name>
</gene>
<evidence type="ECO:0000256" key="3">
    <source>
        <dbReference type="HAMAP-Rule" id="MF_00298"/>
    </source>
</evidence>
<keyword evidence="2 3" id="KW-0378">Hydrolase</keyword>
<dbReference type="AlphaFoldDB" id="A0A191ZDT4"/>
<comment type="cofactor">
    <cofactor evidence="3">
        <name>a divalent metal cation</name>
        <dbReference type="ChEBI" id="CHEBI:60240"/>
    </cofactor>
</comment>
<evidence type="ECO:0000259" key="5">
    <source>
        <dbReference type="PROSITE" id="PS51462"/>
    </source>
</evidence>
<dbReference type="PROSITE" id="PS51462">
    <property type="entry name" value="NUDIX"/>
    <property type="match status" value="1"/>
</dbReference>
<feature type="domain" description="Nudix hydrolase" evidence="5">
    <location>
        <begin position="6"/>
        <end position="149"/>
    </location>
</feature>
<dbReference type="NCBIfam" id="NF001937">
    <property type="entry name" value="PRK00714.1-4"/>
    <property type="match status" value="1"/>
</dbReference>
<dbReference type="KEGG" id="haz:A9404_00290"/>
<dbReference type="OrthoDB" id="9816040at2"/>
<dbReference type="InterPro" id="IPR022927">
    <property type="entry name" value="RppH"/>
</dbReference>
<dbReference type="Proteomes" id="UP000078596">
    <property type="component" value="Chromosome"/>
</dbReference>
<dbReference type="Gene3D" id="3.90.79.10">
    <property type="entry name" value="Nucleoside Triphosphate Pyrophosphohydrolase"/>
    <property type="match status" value="1"/>
</dbReference>
<evidence type="ECO:0000313" key="7">
    <source>
        <dbReference type="Proteomes" id="UP000078596"/>
    </source>
</evidence>